<name>A0A0P0Y920_ORYSJ</name>
<proteinExistence type="predicted"/>
<keyword evidence="3" id="KW-1185">Reference proteome</keyword>
<evidence type="ECO:0000313" key="3">
    <source>
        <dbReference type="Proteomes" id="UP000059680"/>
    </source>
</evidence>
<evidence type="ECO:0000313" key="2">
    <source>
        <dbReference type="EMBL" id="BAT16723.1"/>
    </source>
</evidence>
<sequence>ADLRRHDLISPPHLYPLCPHFPRFRGHLGDGGGKFGSAGRESRLPYPGLEQWLEYCPEGGISSLITCGPAPSASSHVVSHTPNPSLIPVQRSVSCPTQVASYPRGRSPMVGLTRKSSSPWLTGWSRRPAPPSTGCSTSSATVSGSSMLRLLRGGRMHGNQGDEGIEGERMCSTAAQCENRSKINRFRFSTINRLFIQWSCLISLVLHLLNWSMD</sequence>
<dbReference type="AlphaFoldDB" id="A0A0P0Y920"/>
<accession>A0A0P0Y920</accession>
<dbReference type="Gramene" id="Os12t0283300-01">
    <property type="protein sequence ID" value="Os12t0283300-01"/>
    <property type="gene ID" value="Os12g0283300"/>
</dbReference>
<protein>
    <submittedName>
        <fullName evidence="2">Os12g0283300 protein</fullName>
    </submittedName>
</protein>
<feature type="region of interest" description="Disordered" evidence="1">
    <location>
        <begin position="121"/>
        <end position="141"/>
    </location>
</feature>
<dbReference type="EMBL" id="AP014968">
    <property type="protein sequence ID" value="BAT16723.1"/>
    <property type="molecule type" value="Genomic_DNA"/>
</dbReference>
<dbReference type="PaxDb" id="39947-A0A0P0Y920"/>
<feature type="compositionally biased region" description="Low complexity" evidence="1">
    <location>
        <begin position="132"/>
        <end position="141"/>
    </location>
</feature>
<gene>
    <name evidence="2" type="ordered locus">Os12g0283300</name>
    <name evidence="2" type="ORF">OSNPB_120283300</name>
</gene>
<dbReference type="Proteomes" id="UP000059680">
    <property type="component" value="Chromosome 12"/>
</dbReference>
<reference evidence="2 3" key="2">
    <citation type="journal article" date="2013" name="Plant Cell Physiol.">
        <title>Rice Annotation Project Database (RAP-DB): an integrative and interactive database for rice genomics.</title>
        <authorList>
            <person name="Sakai H."/>
            <person name="Lee S.S."/>
            <person name="Tanaka T."/>
            <person name="Numa H."/>
            <person name="Kim J."/>
            <person name="Kawahara Y."/>
            <person name="Wakimoto H."/>
            <person name="Yang C.C."/>
            <person name="Iwamoto M."/>
            <person name="Abe T."/>
            <person name="Yamada Y."/>
            <person name="Muto A."/>
            <person name="Inokuchi H."/>
            <person name="Ikemura T."/>
            <person name="Matsumoto T."/>
            <person name="Sasaki T."/>
            <person name="Itoh T."/>
        </authorList>
    </citation>
    <scope>NUCLEOTIDE SEQUENCE [LARGE SCALE GENOMIC DNA]</scope>
    <source>
        <strain evidence="3">cv. Nipponbare</strain>
    </source>
</reference>
<feature type="non-terminal residue" evidence="2">
    <location>
        <position position="1"/>
    </location>
</feature>
<organism evidence="2 3">
    <name type="scientific">Oryza sativa subsp. japonica</name>
    <name type="common">Rice</name>
    <dbReference type="NCBI Taxonomy" id="39947"/>
    <lineage>
        <taxon>Eukaryota</taxon>
        <taxon>Viridiplantae</taxon>
        <taxon>Streptophyta</taxon>
        <taxon>Embryophyta</taxon>
        <taxon>Tracheophyta</taxon>
        <taxon>Spermatophyta</taxon>
        <taxon>Magnoliopsida</taxon>
        <taxon>Liliopsida</taxon>
        <taxon>Poales</taxon>
        <taxon>Poaceae</taxon>
        <taxon>BOP clade</taxon>
        <taxon>Oryzoideae</taxon>
        <taxon>Oryzeae</taxon>
        <taxon>Oryzinae</taxon>
        <taxon>Oryza</taxon>
        <taxon>Oryza sativa</taxon>
    </lineage>
</organism>
<evidence type="ECO:0000256" key="1">
    <source>
        <dbReference type="SAM" id="MobiDB-lite"/>
    </source>
</evidence>
<dbReference type="InParanoid" id="A0A0P0Y920"/>
<reference evidence="2 3" key="3">
    <citation type="journal article" date="2013" name="Rice">
        <title>Improvement of the Oryza sativa Nipponbare reference genome using next generation sequence and optical map data.</title>
        <authorList>
            <person name="Kawahara Y."/>
            <person name="de la Bastide M."/>
            <person name="Hamilton J.P."/>
            <person name="Kanamori H."/>
            <person name="McCombie W.R."/>
            <person name="Ouyang S."/>
            <person name="Schwartz D.C."/>
            <person name="Tanaka T."/>
            <person name="Wu J."/>
            <person name="Zhou S."/>
            <person name="Childs K.L."/>
            <person name="Davidson R.M."/>
            <person name="Lin H."/>
            <person name="Quesada-Ocampo L."/>
            <person name="Vaillancourt B."/>
            <person name="Sakai H."/>
            <person name="Lee S.S."/>
            <person name="Kim J."/>
            <person name="Numa H."/>
            <person name="Itoh T."/>
            <person name="Buell C.R."/>
            <person name="Matsumoto T."/>
        </authorList>
    </citation>
    <scope>NUCLEOTIDE SEQUENCE [LARGE SCALE GENOMIC DNA]</scope>
    <source>
        <strain evidence="3">cv. Nipponbare</strain>
    </source>
</reference>
<reference evidence="3" key="1">
    <citation type="journal article" date="2005" name="Nature">
        <title>The map-based sequence of the rice genome.</title>
        <authorList>
            <consortium name="International rice genome sequencing project (IRGSP)"/>
            <person name="Matsumoto T."/>
            <person name="Wu J."/>
            <person name="Kanamori H."/>
            <person name="Katayose Y."/>
            <person name="Fujisawa M."/>
            <person name="Namiki N."/>
            <person name="Mizuno H."/>
            <person name="Yamamoto K."/>
            <person name="Antonio B.A."/>
            <person name="Baba T."/>
            <person name="Sakata K."/>
            <person name="Nagamura Y."/>
            <person name="Aoki H."/>
            <person name="Arikawa K."/>
            <person name="Arita K."/>
            <person name="Bito T."/>
            <person name="Chiden Y."/>
            <person name="Fujitsuka N."/>
            <person name="Fukunaka R."/>
            <person name="Hamada M."/>
            <person name="Harada C."/>
            <person name="Hayashi A."/>
            <person name="Hijishita S."/>
            <person name="Honda M."/>
            <person name="Hosokawa S."/>
            <person name="Ichikawa Y."/>
            <person name="Idonuma A."/>
            <person name="Iijima M."/>
            <person name="Ikeda M."/>
            <person name="Ikeno M."/>
            <person name="Ito K."/>
            <person name="Ito S."/>
            <person name="Ito T."/>
            <person name="Ito Y."/>
            <person name="Ito Y."/>
            <person name="Iwabuchi A."/>
            <person name="Kamiya K."/>
            <person name="Karasawa W."/>
            <person name="Kurita K."/>
            <person name="Katagiri S."/>
            <person name="Kikuta A."/>
            <person name="Kobayashi H."/>
            <person name="Kobayashi N."/>
            <person name="Machita K."/>
            <person name="Maehara T."/>
            <person name="Masukawa M."/>
            <person name="Mizubayashi T."/>
            <person name="Mukai Y."/>
            <person name="Nagasaki H."/>
            <person name="Nagata Y."/>
            <person name="Naito S."/>
            <person name="Nakashima M."/>
            <person name="Nakama Y."/>
            <person name="Nakamichi Y."/>
            <person name="Nakamura M."/>
            <person name="Meguro A."/>
            <person name="Negishi M."/>
            <person name="Ohta I."/>
            <person name="Ohta T."/>
            <person name="Okamoto M."/>
            <person name="Ono N."/>
            <person name="Saji S."/>
            <person name="Sakaguchi M."/>
            <person name="Sakai K."/>
            <person name="Shibata M."/>
            <person name="Shimokawa T."/>
            <person name="Song J."/>
            <person name="Takazaki Y."/>
            <person name="Terasawa K."/>
            <person name="Tsugane M."/>
            <person name="Tsuji K."/>
            <person name="Ueda S."/>
            <person name="Waki K."/>
            <person name="Yamagata H."/>
            <person name="Yamamoto M."/>
            <person name="Yamamoto S."/>
            <person name="Yamane H."/>
            <person name="Yoshiki S."/>
            <person name="Yoshihara R."/>
            <person name="Yukawa K."/>
            <person name="Zhong H."/>
            <person name="Yano M."/>
            <person name="Yuan Q."/>
            <person name="Ouyang S."/>
            <person name="Liu J."/>
            <person name="Jones K.M."/>
            <person name="Gansberger K."/>
            <person name="Moffat K."/>
            <person name="Hill J."/>
            <person name="Bera J."/>
            <person name="Fadrosh D."/>
            <person name="Jin S."/>
            <person name="Johri S."/>
            <person name="Kim M."/>
            <person name="Overton L."/>
            <person name="Reardon M."/>
            <person name="Tsitrin T."/>
            <person name="Vuong H."/>
            <person name="Weaver B."/>
            <person name="Ciecko A."/>
            <person name="Tallon L."/>
            <person name="Jackson J."/>
            <person name="Pai G."/>
            <person name="Aken S.V."/>
            <person name="Utterback T."/>
            <person name="Reidmuller S."/>
            <person name="Feldblyum T."/>
            <person name="Hsiao J."/>
            <person name="Zismann V."/>
            <person name="Iobst S."/>
            <person name="de Vazeille A.R."/>
            <person name="Buell C.R."/>
            <person name="Ying K."/>
            <person name="Li Y."/>
            <person name="Lu T."/>
            <person name="Huang Y."/>
            <person name="Zhao Q."/>
            <person name="Feng Q."/>
            <person name="Zhang L."/>
            <person name="Zhu J."/>
            <person name="Weng Q."/>
            <person name="Mu J."/>
            <person name="Lu Y."/>
            <person name="Fan D."/>
            <person name="Liu Y."/>
            <person name="Guan J."/>
            <person name="Zhang Y."/>
            <person name="Yu S."/>
            <person name="Liu X."/>
            <person name="Zhang Y."/>
            <person name="Hong G."/>
            <person name="Han B."/>
            <person name="Choisne N."/>
            <person name="Demange N."/>
            <person name="Orjeda G."/>
            <person name="Samain S."/>
            <person name="Cattolico L."/>
            <person name="Pelletier E."/>
            <person name="Couloux A."/>
            <person name="Segurens B."/>
            <person name="Wincker P."/>
            <person name="D'Hont A."/>
            <person name="Scarpelli C."/>
            <person name="Weissenbach J."/>
            <person name="Salanoubat M."/>
            <person name="Quetier F."/>
            <person name="Yu Y."/>
            <person name="Kim H.R."/>
            <person name="Rambo T."/>
            <person name="Currie J."/>
            <person name="Collura K."/>
            <person name="Luo M."/>
            <person name="Yang T."/>
            <person name="Ammiraju J.S.S."/>
            <person name="Engler F."/>
            <person name="Soderlund C."/>
            <person name="Wing R.A."/>
            <person name="Palmer L.E."/>
            <person name="de la Bastide M."/>
            <person name="Spiegel L."/>
            <person name="Nascimento L."/>
            <person name="Zutavern T."/>
            <person name="O'Shaughnessy A."/>
            <person name="Dike S."/>
            <person name="Dedhia N."/>
            <person name="Preston R."/>
            <person name="Balija V."/>
            <person name="McCombie W.R."/>
            <person name="Chow T."/>
            <person name="Chen H."/>
            <person name="Chung M."/>
            <person name="Chen C."/>
            <person name="Shaw J."/>
            <person name="Wu H."/>
            <person name="Hsiao K."/>
            <person name="Chao Y."/>
            <person name="Chu M."/>
            <person name="Cheng C."/>
            <person name="Hour A."/>
            <person name="Lee P."/>
            <person name="Lin S."/>
            <person name="Lin Y."/>
            <person name="Liou J."/>
            <person name="Liu S."/>
            <person name="Hsing Y."/>
            <person name="Raghuvanshi S."/>
            <person name="Mohanty A."/>
            <person name="Bharti A.K."/>
            <person name="Gaur A."/>
            <person name="Gupta V."/>
            <person name="Kumar D."/>
            <person name="Ravi V."/>
            <person name="Vij S."/>
            <person name="Kapur A."/>
            <person name="Khurana P."/>
            <person name="Khurana P."/>
            <person name="Khurana J.P."/>
            <person name="Tyagi A.K."/>
            <person name="Gaikwad K."/>
            <person name="Singh A."/>
            <person name="Dalal V."/>
            <person name="Srivastava S."/>
            <person name="Dixit A."/>
            <person name="Pal A.K."/>
            <person name="Ghazi I.A."/>
            <person name="Yadav M."/>
            <person name="Pandit A."/>
            <person name="Bhargava A."/>
            <person name="Sureshbabu K."/>
            <person name="Batra K."/>
            <person name="Sharma T.R."/>
            <person name="Mohapatra T."/>
            <person name="Singh N.K."/>
            <person name="Messing J."/>
            <person name="Nelson A.B."/>
            <person name="Fuks G."/>
            <person name="Kavchok S."/>
            <person name="Keizer G."/>
            <person name="Linton E."/>
            <person name="Llaca V."/>
            <person name="Song R."/>
            <person name="Tanyolac B."/>
            <person name="Young S."/>
            <person name="Ho-Il K."/>
            <person name="Hahn J.H."/>
            <person name="Sangsakoo G."/>
            <person name="Vanavichit A."/>
            <person name="de Mattos Luiz.A.T."/>
            <person name="Zimmer P.D."/>
            <person name="Malone G."/>
            <person name="Dellagostin O."/>
            <person name="de Oliveira A.C."/>
            <person name="Bevan M."/>
            <person name="Bancroft I."/>
            <person name="Minx P."/>
            <person name="Cordum H."/>
            <person name="Wilson R."/>
            <person name="Cheng Z."/>
            <person name="Jin W."/>
            <person name="Jiang J."/>
            <person name="Leong S.A."/>
            <person name="Iwama H."/>
            <person name="Gojobori T."/>
            <person name="Itoh T."/>
            <person name="Niimura Y."/>
            <person name="Fujii Y."/>
            <person name="Habara T."/>
            <person name="Sakai H."/>
            <person name="Sato Y."/>
            <person name="Wilson G."/>
            <person name="Kumar K."/>
            <person name="McCouch S."/>
            <person name="Juretic N."/>
            <person name="Hoen D."/>
            <person name="Wright S."/>
            <person name="Bruskiewich R."/>
            <person name="Bureau T."/>
            <person name="Miyao A."/>
            <person name="Hirochika H."/>
            <person name="Nishikawa T."/>
            <person name="Kadowaki K."/>
            <person name="Sugiura M."/>
            <person name="Burr B."/>
            <person name="Sasaki T."/>
        </authorList>
    </citation>
    <scope>NUCLEOTIDE SEQUENCE [LARGE SCALE GENOMIC DNA]</scope>
    <source>
        <strain evidence="3">cv. Nipponbare</strain>
    </source>
</reference>